<feature type="coiled-coil region" evidence="1">
    <location>
        <begin position="40"/>
        <end position="67"/>
    </location>
</feature>
<organism evidence="2 3">
    <name type="scientific">Pseudomonas putida TRO1</name>
    <dbReference type="NCBI Taxonomy" id="1227924"/>
    <lineage>
        <taxon>Bacteria</taxon>
        <taxon>Pseudomonadati</taxon>
        <taxon>Pseudomonadota</taxon>
        <taxon>Gammaproteobacteria</taxon>
        <taxon>Pseudomonadales</taxon>
        <taxon>Pseudomonadaceae</taxon>
        <taxon>Pseudomonas</taxon>
    </lineage>
</organism>
<name>A0AAD2WCP2_PSEPU</name>
<protein>
    <submittedName>
        <fullName evidence="2">Uncharacterized protein</fullName>
    </submittedName>
</protein>
<sequence>MVTDKLTLALLSRLADAQLELATLMKGVTTACQGYPDEDLQRISEALEQIEALIAQIRTSIDLANTQGKLH</sequence>
<keyword evidence="1" id="KW-0175">Coiled coil</keyword>
<dbReference type="Proteomes" id="UP000013237">
    <property type="component" value="Unassembled WGS sequence"/>
</dbReference>
<accession>A0AAD2WCP2</accession>
<dbReference type="EMBL" id="APBQ01000056">
    <property type="protein sequence ID" value="ENY78051.1"/>
    <property type="molecule type" value="Genomic_DNA"/>
</dbReference>
<dbReference type="RefSeq" id="WP_004575567.1">
    <property type="nucleotide sequence ID" value="NZ_APBQ01000056.1"/>
</dbReference>
<reference evidence="2 3" key="1">
    <citation type="submission" date="2013-02" db="EMBL/GenBank/DDBJ databases">
        <title>Insights into the proteome of triclosan-resistant Pseudomonas putida TRO1, isolated from activated sludge.</title>
        <authorList>
            <person name="Lolas I.B."/>
            <person name="Almeida B."/>
            <person name="Starnawski P.M."/>
            <person name="Soenderkaer M."/>
            <person name="Nielsen K.L."/>
            <person name="Nielsen J.L."/>
        </authorList>
    </citation>
    <scope>NUCLEOTIDE SEQUENCE [LARGE SCALE GENOMIC DNA]</scope>
    <source>
        <strain evidence="2 3">TRO1</strain>
    </source>
</reference>
<evidence type="ECO:0000313" key="2">
    <source>
        <dbReference type="EMBL" id="ENY78051.1"/>
    </source>
</evidence>
<evidence type="ECO:0000256" key="1">
    <source>
        <dbReference type="SAM" id="Coils"/>
    </source>
</evidence>
<proteinExistence type="predicted"/>
<dbReference type="AlphaFoldDB" id="A0AAD2WCP2"/>
<gene>
    <name evidence="2" type="ORF">C206_08709</name>
</gene>
<comment type="caution">
    <text evidence="2">The sequence shown here is derived from an EMBL/GenBank/DDBJ whole genome shotgun (WGS) entry which is preliminary data.</text>
</comment>
<evidence type="ECO:0000313" key="3">
    <source>
        <dbReference type="Proteomes" id="UP000013237"/>
    </source>
</evidence>